<dbReference type="EMBL" id="JACIBU010000001">
    <property type="protein sequence ID" value="MBB3675045.1"/>
    <property type="molecule type" value="Genomic_DNA"/>
</dbReference>
<proteinExistence type="predicted"/>
<evidence type="ECO:0000313" key="6">
    <source>
        <dbReference type="Proteomes" id="UP000580718"/>
    </source>
</evidence>
<protein>
    <recommendedName>
        <fullName evidence="2">UGSC-like domain-containing protein</fullName>
    </recommendedName>
</protein>
<dbReference type="Proteomes" id="UP000247602">
    <property type="component" value="Unassembled WGS sequence"/>
</dbReference>
<sequence length="96" mass="10349">MTREVLLDPTGDGDGAGDTRLAPRLRSLKGARIGLLDNTKPNASVVLAEVARQLRRDFDAGEVTTYVKGYFGTPVEESQIQQILKNCDFVVAGIGD</sequence>
<organism evidence="4 5">
    <name type="scientific">Modestobacter versicolor</name>
    <dbReference type="NCBI Taxonomy" id="429133"/>
    <lineage>
        <taxon>Bacteria</taxon>
        <taxon>Bacillati</taxon>
        <taxon>Actinomycetota</taxon>
        <taxon>Actinomycetes</taxon>
        <taxon>Geodermatophilales</taxon>
        <taxon>Geodermatophilaceae</taxon>
        <taxon>Modestobacter</taxon>
    </lineage>
</organism>
<evidence type="ECO:0000313" key="4">
    <source>
        <dbReference type="EMBL" id="PZA23359.1"/>
    </source>
</evidence>
<dbReference type="AlphaFoldDB" id="A0A323VFH9"/>
<feature type="domain" description="UGSC-like" evidence="2">
    <location>
        <begin position="6"/>
        <end position="96"/>
    </location>
</feature>
<reference evidence="4 5" key="1">
    <citation type="submission" date="2018-06" db="EMBL/GenBank/DDBJ databases">
        <title>Draft genome sequence of Modestobacter versicolor CP153-2.</title>
        <authorList>
            <person name="Gundlapally S.R."/>
        </authorList>
    </citation>
    <scope>NUCLEOTIDE SEQUENCE [LARGE SCALE GENOMIC DNA]</scope>
    <source>
        <strain evidence="4 5">CP153-2</strain>
    </source>
</reference>
<dbReference type="Pfam" id="PF24696">
    <property type="entry name" value="UGSC"/>
    <property type="match status" value="1"/>
</dbReference>
<name>A0A323VFH9_9ACTN</name>
<dbReference type="Proteomes" id="UP000580718">
    <property type="component" value="Unassembled WGS sequence"/>
</dbReference>
<dbReference type="EMBL" id="QKNV01000002">
    <property type="protein sequence ID" value="PZA23359.1"/>
    <property type="molecule type" value="Genomic_DNA"/>
</dbReference>
<feature type="region of interest" description="Disordered" evidence="1">
    <location>
        <begin position="1"/>
        <end position="21"/>
    </location>
</feature>
<dbReference type="InterPro" id="IPR057767">
    <property type="entry name" value="UGSC-like_dom"/>
</dbReference>
<comment type="caution">
    <text evidence="4">The sequence shown here is derived from an EMBL/GenBank/DDBJ whole genome shotgun (WGS) entry which is preliminary data.</text>
</comment>
<reference evidence="3 6" key="2">
    <citation type="submission" date="2020-08" db="EMBL/GenBank/DDBJ databases">
        <title>Sequencing the genomes of 1000 actinobacteria strains.</title>
        <authorList>
            <person name="Klenk H.-P."/>
        </authorList>
    </citation>
    <scope>NUCLEOTIDE SEQUENCE [LARGE SCALE GENOMIC DNA]</scope>
    <source>
        <strain evidence="3 6">DSM 16678</strain>
    </source>
</reference>
<keyword evidence="5" id="KW-1185">Reference proteome</keyword>
<evidence type="ECO:0000256" key="1">
    <source>
        <dbReference type="SAM" id="MobiDB-lite"/>
    </source>
</evidence>
<evidence type="ECO:0000313" key="3">
    <source>
        <dbReference type="EMBL" id="MBB3675045.1"/>
    </source>
</evidence>
<accession>A0A323VFH9</accession>
<evidence type="ECO:0000313" key="5">
    <source>
        <dbReference type="Proteomes" id="UP000247602"/>
    </source>
</evidence>
<evidence type="ECO:0000259" key="2">
    <source>
        <dbReference type="Pfam" id="PF24696"/>
    </source>
</evidence>
<dbReference type="OrthoDB" id="7725610at2"/>
<gene>
    <name evidence="4" type="ORF">DMO24_00245</name>
    <name evidence="3" type="ORF">FHX36_000780</name>
</gene>